<feature type="compositionally biased region" description="Polar residues" evidence="1">
    <location>
        <begin position="370"/>
        <end position="390"/>
    </location>
</feature>
<evidence type="ECO:0000313" key="3">
    <source>
        <dbReference type="Proteomes" id="UP000320333"/>
    </source>
</evidence>
<keyword evidence="3" id="KW-1185">Reference proteome</keyword>
<proteinExistence type="predicted"/>
<sequence length="711" mass="77267">MKPLHIPVHHPKQGCPACQARLGITPVLSNSSESNKLHAREWQTVGVPVRTSNKPGFAFTPMDPYCAFHSNARNNNQLQQQENGPTPFIVPSPPPRNRTATGLRLPLKRTPSLQSKPQNLPNPQSPATATPPTTPSKDRNAASRLSLPVPSRIPTAATPTVPVRQPPPAIHRTSLPVPVPRNRSSFVFKIPSASDLRLDGDHDFSDNVPIGSIHADDDVMEEVVDEELTMEELTVADGDETVCGEDNQAPAEQIPVVEETSTEDSGVKSVDLAVEEESSGEDVELKSFDPVVEEAPAEHVDTVVEEAPAEDTEAKTSDPVVEIQFVEEEVDEVMEASGDAVEEMAVSVTSVQMVSEDRPAKLEIAFETETVSPVDSNDSVKNQPSPTDAQTPLDKYIESTNSRNFNSAVDQDEDGASLISYDFHGSDGMTSIAPSIFGAASNFEPLSNHLHPPSRFSTAATAAHRRRARKPIDMTNLTLLHHLLTTRLSDMQTHHAALLHHPSRYSNISSNEQQQQQQQQQQLLRSHHKSSYLNSAREIIFLGKGIAKSWQPVARGCRDKWLGERLLLSLQRIDTLSAQMKGVLGSHVRNSSSADVDAEGTVLTSAVEVVKAAEGALRDLEAVSVKAFEKDTGDAGENDENAGGDVDQLGDLVSLKNGLSERELAVRKRRSYAESLLDYGEDDGASVVEFSGMEGMQEALNIAMRAAEKVE</sequence>
<feature type="compositionally biased region" description="Low complexity" evidence="1">
    <location>
        <begin position="513"/>
        <end position="522"/>
    </location>
</feature>
<dbReference type="Gene3D" id="1.20.120.230">
    <property type="entry name" value="Alpha-catenin/vinculin-like"/>
    <property type="match status" value="1"/>
</dbReference>
<reference evidence="2 3" key="1">
    <citation type="journal article" date="2019" name="Sci. Rep.">
        <title>Comparative genomics of chytrid fungi reveal insights into the obligate biotrophic and pathogenic lifestyle of Synchytrium endobioticum.</title>
        <authorList>
            <person name="van de Vossenberg B.T.L.H."/>
            <person name="Warris S."/>
            <person name="Nguyen H.D.T."/>
            <person name="van Gent-Pelzer M.P.E."/>
            <person name="Joly D.L."/>
            <person name="van de Geest H.C."/>
            <person name="Bonants P.J.M."/>
            <person name="Smith D.S."/>
            <person name="Levesque C.A."/>
            <person name="van der Lee T.A.J."/>
        </authorList>
    </citation>
    <scope>NUCLEOTIDE SEQUENCE [LARGE SCALE GENOMIC DNA]</scope>
    <source>
        <strain evidence="2 3">CBS 675.73</strain>
    </source>
</reference>
<evidence type="ECO:0000256" key="1">
    <source>
        <dbReference type="SAM" id="MobiDB-lite"/>
    </source>
</evidence>
<evidence type="ECO:0000313" key="2">
    <source>
        <dbReference type="EMBL" id="TPX50173.1"/>
    </source>
</evidence>
<feature type="region of interest" description="Disordered" evidence="1">
    <location>
        <begin position="507"/>
        <end position="528"/>
    </location>
</feature>
<feature type="compositionally biased region" description="Polar residues" evidence="1">
    <location>
        <begin position="111"/>
        <end position="122"/>
    </location>
</feature>
<dbReference type="OrthoDB" id="2136514at2759"/>
<name>A0A507DEZ9_9FUNG</name>
<organism evidence="2 3">
    <name type="scientific">Chytriomyces confervae</name>
    <dbReference type="NCBI Taxonomy" id="246404"/>
    <lineage>
        <taxon>Eukaryota</taxon>
        <taxon>Fungi</taxon>
        <taxon>Fungi incertae sedis</taxon>
        <taxon>Chytridiomycota</taxon>
        <taxon>Chytridiomycota incertae sedis</taxon>
        <taxon>Chytridiomycetes</taxon>
        <taxon>Chytridiales</taxon>
        <taxon>Chytriomycetaceae</taxon>
        <taxon>Chytriomyces</taxon>
    </lineage>
</organism>
<dbReference type="AlphaFoldDB" id="A0A507DEZ9"/>
<feature type="region of interest" description="Disordered" evidence="1">
    <location>
        <begin position="77"/>
        <end position="177"/>
    </location>
</feature>
<gene>
    <name evidence="2" type="ORF">CcCBS67573_g10108</name>
</gene>
<dbReference type="EMBL" id="QEAP01001181">
    <property type="protein sequence ID" value="TPX50173.1"/>
    <property type="molecule type" value="Genomic_DNA"/>
</dbReference>
<dbReference type="Proteomes" id="UP000320333">
    <property type="component" value="Unassembled WGS sequence"/>
</dbReference>
<protein>
    <submittedName>
        <fullName evidence="2">Uncharacterized protein</fullName>
    </submittedName>
</protein>
<accession>A0A507DEZ9</accession>
<comment type="caution">
    <text evidence="2">The sequence shown here is derived from an EMBL/GenBank/DDBJ whole genome shotgun (WGS) entry which is preliminary data.</text>
</comment>
<feature type="region of interest" description="Disordered" evidence="1">
    <location>
        <begin position="370"/>
        <end position="392"/>
    </location>
</feature>